<name>A0A1M4E945_9ACTN</name>
<evidence type="ECO:0000313" key="1">
    <source>
        <dbReference type="EMBL" id="SBO95366.1"/>
    </source>
</evidence>
<proteinExistence type="predicted"/>
<accession>A0A1M4E945</accession>
<organism evidence="1">
    <name type="scientific">Nonomuraea gerenzanensis</name>
    <dbReference type="NCBI Taxonomy" id="93944"/>
    <lineage>
        <taxon>Bacteria</taxon>
        <taxon>Bacillati</taxon>
        <taxon>Actinomycetota</taxon>
        <taxon>Actinomycetes</taxon>
        <taxon>Streptosporangiales</taxon>
        <taxon>Streptosporangiaceae</taxon>
        <taxon>Nonomuraea</taxon>
    </lineage>
</organism>
<sequence>MDVVETDTWHERTVGHRHPVCFGLSDEQRCPGLCHPPTGRGQCEKGR</sequence>
<protein>
    <submittedName>
        <fullName evidence="1">Uncharacterized protein</fullName>
    </submittedName>
</protein>
<gene>
    <name evidence="1" type="ORF">BN4615_P4882</name>
</gene>
<dbReference type="AlphaFoldDB" id="A0A1M4E945"/>
<reference evidence="1" key="1">
    <citation type="submission" date="2016-04" db="EMBL/GenBank/DDBJ databases">
        <authorList>
            <person name="Evans L.H."/>
            <person name="Alamgir A."/>
            <person name="Owens N."/>
            <person name="Weber N.D."/>
            <person name="Virtaneva K."/>
            <person name="Barbian K."/>
            <person name="Babar A."/>
            <person name="Rosenke K."/>
        </authorList>
    </citation>
    <scope>NUCLEOTIDE SEQUENCE</scope>
    <source>
        <strain evidence="1">Nono1</strain>
    </source>
</reference>
<dbReference type="EMBL" id="LT559118">
    <property type="protein sequence ID" value="SBO95366.1"/>
    <property type="molecule type" value="Genomic_DNA"/>
</dbReference>